<accession>A0ACB9EG26</accession>
<protein>
    <submittedName>
        <fullName evidence="1">Uncharacterized protein</fullName>
    </submittedName>
</protein>
<dbReference type="Proteomes" id="UP001055879">
    <property type="component" value="Linkage Group LG02"/>
</dbReference>
<comment type="caution">
    <text evidence="1">The sequence shown here is derived from an EMBL/GenBank/DDBJ whole genome shotgun (WGS) entry which is preliminary data.</text>
</comment>
<keyword evidence="2" id="KW-1185">Reference proteome</keyword>
<evidence type="ECO:0000313" key="1">
    <source>
        <dbReference type="EMBL" id="KAI3757660.1"/>
    </source>
</evidence>
<sequence>MSCSYLVEYHFESNSRKFHLEYSLWESPLLLISKHLYTRLLDHEGSEIRLPASWLELWEVLLFCMLDGESVS</sequence>
<evidence type="ECO:0000313" key="2">
    <source>
        <dbReference type="Proteomes" id="UP001055879"/>
    </source>
</evidence>
<reference evidence="2" key="1">
    <citation type="journal article" date="2022" name="Mol. Ecol. Resour.">
        <title>The genomes of chicory, endive, great burdock and yacon provide insights into Asteraceae palaeo-polyploidization history and plant inulin production.</title>
        <authorList>
            <person name="Fan W."/>
            <person name="Wang S."/>
            <person name="Wang H."/>
            <person name="Wang A."/>
            <person name="Jiang F."/>
            <person name="Liu H."/>
            <person name="Zhao H."/>
            <person name="Xu D."/>
            <person name="Zhang Y."/>
        </authorList>
    </citation>
    <scope>NUCLEOTIDE SEQUENCE [LARGE SCALE GENOMIC DNA]</scope>
    <source>
        <strain evidence="2">cv. Niubang</strain>
    </source>
</reference>
<reference evidence="1 2" key="2">
    <citation type="journal article" date="2022" name="Mol. Ecol. Resour.">
        <title>The genomes of chicory, endive, great burdock and yacon provide insights into Asteraceae paleo-polyploidization history and plant inulin production.</title>
        <authorList>
            <person name="Fan W."/>
            <person name="Wang S."/>
            <person name="Wang H."/>
            <person name="Wang A."/>
            <person name="Jiang F."/>
            <person name="Liu H."/>
            <person name="Zhao H."/>
            <person name="Xu D."/>
            <person name="Zhang Y."/>
        </authorList>
    </citation>
    <scope>NUCLEOTIDE SEQUENCE [LARGE SCALE GENOMIC DNA]</scope>
    <source>
        <strain evidence="2">cv. Niubang</strain>
    </source>
</reference>
<organism evidence="1 2">
    <name type="scientific">Arctium lappa</name>
    <name type="common">Greater burdock</name>
    <name type="synonym">Lappa major</name>
    <dbReference type="NCBI Taxonomy" id="4217"/>
    <lineage>
        <taxon>Eukaryota</taxon>
        <taxon>Viridiplantae</taxon>
        <taxon>Streptophyta</taxon>
        <taxon>Embryophyta</taxon>
        <taxon>Tracheophyta</taxon>
        <taxon>Spermatophyta</taxon>
        <taxon>Magnoliopsida</taxon>
        <taxon>eudicotyledons</taxon>
        <taxon>Gunneridae</taxon>
        <taxon>Pentapetalae</taxon>
        <taxon>asterids</taxon>
        <taxon>campanulids</taxon>
        <taxon>Asterales</taxon>
        <taxon>Asteraceae</taxon>
        <taxon>Carduoideae</taxon>
        <taxon>Cardueae</taxon>
        <taxon>Arctiinae</taxon>
        <taxon>Arctium</taxon>
    </lineage>
</organism>
<gene>
    <name evidence="1" type="ORF">L6452_05203</name>
</gene>
<proteinExistence type="predicted"/>
<name>A0ACB9EG26_ARCLA</name>
<dbReference type="EMBL" id="CM042048">
    <property type="protein sequence ID" value="KAI3757660.1"/>
    <property type="molecule type" value="Genomic_DNA"/>
</dbReference>